<reference evidence="1 2" key="1">
    <citation type="submission" date="2015-08" db="EMBL/GenBank/DDBJ databases">
        <title>Emmonsia species relationships and genome sequence.</title>
        <authorList>
            <person name="Cuomo C.A."/>
            <person name="Schwartz I.S."/>
            <person name="Kenyon C."/>
            <person name="De Hoog G.S."/>
            <person name="Govender N.P."/>
            <person name="Botha A."/>
            <person name="Moreno L."/>
            <person name="De Vries M."/>
            <person name="Munoz J.F."/>
            <person name="Stielow J.B."/>
        </authorList>
    </citation>
    <scope>NUCLEOTIDE SEQUENCE [LARGE SCALE GENOMIC DNA]</scope>
    <source>
        <strain evidence="1 2">EI222</strain>
    </source>
</reference>
<accession>A0A1J9QWA1</accession>
<gene>
    <name evidence="1" type="ORF">ACJ73_08202</name>
</gene>
<dbReference type="AlphaFoldDB" id="A0A1J9QWA1"/>
<evidence type="ECO:0000313" key="1">
    <source>
        <dbReference type="EMBL" id="OJD20463.1"/>
    </source>
</evidence>
<dbReference type="VEuPathDB" id="FungiDB:ACJ73_08202"/>
<keyword evidence="2" id="KW-1185">Reference proteome</keyword>
<sequence length="167" mass="19466">MDVVNDFQFDIDSEGVFEDHLQVVDENASPHEPIVLTDSRTTSSLLTYEIEHTLLIPEYPTTSSQGYTYIINTRFVDEEDMKRPWQLIQYGKFRIAPSKRTHSAYLRTPVIRHRYQCSGIQRCEYMHEQLVNLSHDKVNEQLWEQLSTLRTTLTPPSHVPSSQAAIR</sequence>
<dbReference type="Proteomes" id="UP000242791">
    <property type="component" value="Unassembled WGS sequence"/>
</dbReference>
<organism evidence="1 2">
    <name type="scientific">Blastomyces percursus</name>
    <dbReference type="NCBI Taxonomy" id="1658174"/>
    <lineage>
        <taxon>Eukaryota</taxon>
        <taxon>Fungi</taxon>
        <taxon>Dikarya</taxon>
        <taxon>Ascomycota</taxon>
        <taxon>Pezizomycotina</taxon>
        <taxon>Eurotiomycetes</taxon>
        <taxon>Eurotiomycetidae</taxon>
        <taxon>Onygenales</taxon>
        <taxon>Ajellomycetaceae</taxon>
        <taxon>Blastomyces</taxon>
    </lineage>
</organism>
<name>A0A1J9QWA1_9EURO</name>
<protein>
    <submittedName>
        <fullName evidence="1">Uncharacterized protein</fullName>
    </submittedName>
</protein>
<evidence type="ECO:0000313" key="2">
    <source>
        <dbReference type="Proteomes" id="UP000242791"/>
    </source>
</evidence>
<dbReference type="OrthoDB" id="4191170at2759"/>
<comment type="caution">
    <text evidence="1">The sequence shown here is derived from an EMBL/GenBank/DDBJ whole genome shotgun (WGS) entry which is preliminary data.</text>
</comment>
<proteinExistence type="predicted"/>
<dbReference type="EMBL" id="LGTZ01001861">
    <property type="protein sequence ID" value="OJD20463.1"/>
    <property type="molecule type" value="Genomic_DNA"/>
</dbReference>